<dbReference type="InterPro" id="IPR050109">
    <property type="entry name" value="HTH-type_TetR-like_transc_reg"/>
</dbReference>
<organism evidence="5 6">
    <name type="scientific">Actinoallomurus spadix</name>
    <dbReference type="NCBI Taxonomy" id="79912"/>
    <lineage>
        <taxon>Bacteria</taxon>
        <taxon>Bacillati</taxon>
        <taxon>Actinomycetota</taxon>
        <taxon>Actinomycetes</taxon>
        <taxon>Streptosporangiales</taxon>
        <taxon>Thermomonosporaceae</taxon>
        <taxon>Actinoallomurus</taxon>
    </lineage>
</organism>
<feature type="domain" description="HTH tetR-type" evidence="4">
    <location>
        <begin position="7"/>
        <end position="67"/>
    </location>
</feature>
<dbReference type="PANTHER" id="PTHR30328:SF54">
    <property type="entry name" value="HTH-TYPE TRANSCRIPTIONAL REPRESSOR SCO4008"/>
    <property type="match status" value="1"/>
</dbReference>
<name>A0ABN0WDP3_9ACTN</name>
<dbReference type="Gene3D" id="1.10.357.10">
    <property type="entry name" value="Tetracycline Repressor, domain 2"/>
    <property type="match status" value="1"/>
</dbReference>
<dbReference type="InterPro" id="IPR009057">
    <property type="entry name" value="Homeodomain-like_sf"/>
</dbReference>
<dbReference type="InterPro" id="IPR036271">
    <property type="entry name" value="Tet_transcr_reg_TetR-rel_C_sf"/>
</dbReference>
<gene>
    <name evidence="5" type="ORF">GCM10010151_24550</name>
</gene>
<dbReference type="InterPro" id="IPR041467">
    <property type="entry name" value="Sco4008_C"/>
</dbReference>
<dbReference type="PRINTS" id="PR00455">
    <property type="entry name" value="HTHTETR"/>
</dbReference>
<accession>A0ABN0WDP3</accession>
<keyword evidence="1 2" id="KW-0238">DNA-binding</keyword>
<keyword evidence="6" id="KW-1185">Reference proteome</keyword>
<protein>
    <submittedName>
        <fullName evidence="5">TetR family transcriptional regulator</fullName>
    </submittedName>
</protein>
<evidence type="ECO:0000256" key="2">
    <source>
        <dbReference type="PROSITE-ProRule" id="PRU00335"/>
    </source>
</evidence>
<evidence type="ECO:0000259" key="4">
    <source>
        <dbReference type="PROSITE" id="PS50977"/>
    </source>
</evidence>
<sequence length="190" mass="20483">MRVRDAEATRRRLLVAATADFAAHGIAGARVDRIAAEAGVNKALLYSHFGDKRGLFDAVFRMNADAVVETTPFTAEDLPGYAVRLYDAAVERPELIRLATWARLERVTDGSLVIDEAASEAKVRAIAEAQRTGHVTPAMEPRDVLALVIAMALAWSCASLSYVAAPGDPDAEHERRRQALATAVSRAFGP</sequence>
<dbReference type="Pfam" id="PF00440">
    <property type="entry name" value="TetR_N"/>
    <property type="match status" value="1"/>
</dbReference>
<proteinExistence type="predicted"/>
<keyword evidence="3" id="KW-0472">Membrane</keyword>
<dbReference type="EMBL" id="BAAABM010000016">
    <property type="protein sequence ID" value="GAA0333893.1"/>
    <property type="molecule type" value="Genomic_DNA"/>
</dbReference>
<dbReference type="SUPFAM" id="SSF48498">
    <property type="entry name" value="Tetracyclin repressor-like, C-terminal domain"/>
    <property type="match status" value="1"/>
</dbReference>
<keyword evidence="3" id="KW-0812">Transmembrane</keyword>
<evidence type="ECO:0000313" key="5">
    <source>
        <dbReference type="EMBL" id="GAA0333893.1"/>
    </source>
</evidence>
<dbReference type="Proteomes" id="UP001501822">
    <property type="component" value="Unassembled WGS sequence"/>
</dbReference>
<comment type="caution">
    <text evidence="5">The sequence shown here is derived from an EMBL/GenBank/DDBJ whole genome shotgun (WGS) entry which is preliminary data.</text>
</comment>
<dbReference type="RefSeq" id="WP_252802638.1">
    <property type="nucleotide sequence ID" value="NZ_BAAABM010000016.1"/>
</dbReference>
<dbReference type="PANTHER" id="PTHR30328">
    <property type="entry name" value="TRANSCRIPTIONAL REPRESSOR"/>
    <property type="match status" value="1"/>
</dbReference>
<feature type="transmembrane region" description="Helical" evidence="3">
    <location>
        <begin position="144"/>
        <end position="165"/>
    </location>
</feature>
<reference evidence="5 6" key="1">
    <citation type="journal article" date="2019" name="Int. J. Syst. Evol. Microbiol.">
        <title>The Global Catalogue of Microorganisms (GCM) 10K type strain sequencing project: providing services to taxonomists for standard genome sequencing and annotation.</title>
        <authorList>
            <consortium name="The Broad Institute Genomics Platform"/>
            <consortium name="The Broad Institute Genome Sequencing Center for Infectious Disease"/>
            <person name="Wu L."/>
            <person name="Ma J."/>
        </authorList>
    </citation>
    <scope>NUCLEOTIDE SEQUENCE [LARGE SCALE GENOMIC DNA]</scope>
    <source>
        <strain evidence="5 6">JCM 3146</strain>
    </source>
</reference>
<dbReference type="InterPro" id="IPR001647">
    <property type="entry name" value="HTH_TetR"/>
</dbReference>
<keyword evidence="3" id="KW-1133">Transmembrane helix</keyword>
<evidence type="ECO:0000256" key="3">
    <source>
        <dbReference type="SAM" id="Phobius"/>
    </source>
</evidence>
<evidence type="ECO:0000256" key="1">
    <source>
        <dbReference type="ARBA" id="ARBA00023125"/>
    </source>
</evidence>
<dbReference type="SUPFAM" id="SSF46689">
    <property type="entry name" value="Homeodomain-like"/>
    <property type="match status" value="1"/>
</dbReference>
<evidence type="ECO:0000313" key="6">
    <source>
        <dbReference type="Proteomes" id="UP001501822"/>
    </source>
</evidence>
<feature type="DNA-binding region" description="H-T-H motif" evidence="2">
    <location>
        <begin position="30"/>
        <end position="49"/>
    </location>
</feature>
<dbReference type="Pfam" id="PF17926">
    <property type="entry name" value="TetR_C_21"/>
    <property type="match status" value="1"/>
</dbReference>
<dbReference type="PROSITE" id="PS50977">
    <property type="entry name" value="HTH_TETR_2"/>
    <property type="match status" value="1"/>
</dbReference>